<reference evidence="1" key="1">
    <citation type="submission" date="2020-04" db="EMBL/GenBank/DDBJ databases">
        <authorList>
            <person name="Chiriac C."/>
            <person name="Salcher M."/>
            <person name="Ghai R."/>
            <person name="Kavagutti S V."/>
        </authorList>
    </citation>
    <scope>NUCLEOTIDE SEQUENCE</scope>
</reference>
<sequence>MSYRIGETVIITQEGTNRVGVILDKFIVNKGIMYDVLFENRSAMTMVNTSSSCRTYINKYLSGLLCESGMIQTTIPYKELLATDQLPIVRAS</sequence>
<protein>
    <submittedName>
        <fullName evidence="1">Uncharacterized protein</fullName>
    </submittedName>
</protein>
<proteinExistence type="predicted"/>
<dbReference type="EMBL" id="LR796697">
    <property type="protein sequence ID" value="CAB4160329.1"/>
    <property type="molecule type" value="Genomic_DNA"/>
</dbReference>
<gene>
    <name evidence="1" type="ORF">UFOVP723_142</name>
</gene>
<accession>A0A6J5NLR6</accession>
<organism evidence="1">
    <name type="scientific">uncultured Caudovirales phage</name>
    <dbReference type="NCBI Taxonomy" id="2100421"/>
    <lineage>
        <taxon>Viruses</taxon>
        <taxon>Duplodnaviria</taxon>
        <taxon>Heunggongvirae</taxon>
        <taxon>Uroviricota</taxon>
        <taxon>Caudoviricetes</taxon>
        <taxon>Peduoviridae</taxon>
        <taxon>Maltschvirus</taxon>
        <taxon>Maltschvirus maltsch</taxon>
    </lineage>
</organism>
<name>A0A6J5NLR6_9CAUD</name>
<evidence type="ECO:0000313" key="1">
    <source>
        <dbReference type="EMBL" id="CAB4160329.1"/>
    </source>
</evidence>